<sequence length="105" mass="11934">MMKKQKKPGDNISLKTKKNESPAIIDWINSQTNLMDSIRYLVENEIKANGVRNLQQHVPADRGFSLEDAAGGQGNSYQEGPKHSPEYEDVIDEEEIDEEDIESWT</sequence>
<name>A0ABT8E0M5_9BACL</name>
<evidence type="ECO:0000313" key="3">
    <source>
        <dbReference type="Proteomes" id="UP001168694"/>
    </source>
</evidence>
<gene>
    <name evidence="2" type="ORF">QYF49_00285</name>
</gene>
<proteinExistence type="predicted"/>
<evidence type="ECO:0000313" key="2">
    <source>
        <dbReference type="EMBL" id="MDN4071466.1"/>
    </source>
</evidence>
<dbReference type="Proteomes" id="UP001168694">
    <property type="component" value="Unassembled WGS sequence"/>
</dbReference>
<evidence type="ECO:0000256" key="1">
    <source>
        <dbReference type="SAM" id="MobiDB-lite"/>
    </source>
</evidence>
<organism evidence="2 3">
    <name type="scientific">Fictibacillus terranigra</name>
    <dbReference type="NCBI Taxonomy" id="3058424"/>
    <lineage>
        <taxon>Bacteria</taxon>
        <taxon>Bacillati</taxon>
        <taxon>Bacillota</taxon>
        <taxon>Bacilli</taxon>
        <taxon>Bacillales</taxon>
        <taxon>Fictibacillaceae</taxon>
        <taxon>Fictibacillus</taxon>
    </lineage>
</organism>
<dbReference type="RefSeq" id="WP_290397643.1">
    <property type="nucleotide sequence ID" value="NZ_JAUHLN010000001.1"/>
</dbReference>
<feature type="compositionally biased region" description="Acidic residues" evidence="1">
    <location>
        <begin position="87"/>
        <end position="105"/>
    </location>
</feature>
<keyword evidence="3" id="KW-1185">Reference proteome</keyword>
<reference evidence="2" key="1">
    <citation type="submission" date="2023-06" db="EMBL/GenBank/DDBJ databases">
        <title>Draft Genome Sequences of Representative Paenibacillus Polymyxa, Bacillus cereus, Fictibacillus sp., and Brevibacillus agri Strains Isolated from Amazonian Dark Earth.</title>
        <authorList>
            <person name="Pellegrinetti T.A."/>
            <person name="Cunha I.C.M."/>
            <person name="Chaves M.G."/>
            <person name="Freitas A.S."/>
            <person name="Silva A.V.R."/>
            <person name="Tsai S.M."/>
            <person name="Mendes L.W."/>
        </authorList>
    </citation>
    <scope>NUCLEOTIDE SEQUENCE</scope>
    <source>
        <strain evidence="2">CENA-BCM004</strain>
    </source>
</reference>
<dbReference type="EMBL" id="JAUHLN010000001">
    <property type="protein sequence ID" value="MDN4071466.1"/>
    <property type="molecule type" value="Genomic_DNA"/>
</dbReference>
<feature type="region of interest" description="Disordered" evidence="1">
    <location>
        <begin position="1"/>
        <end position="22"/>
    </location>
</feature>
<accession>A0ABT8E0M5</accession>
<feature type="region of interest" description="Disordered" evidence="1">
    <location>
        <begin position="59"/>
        <end position="105"/>
    </location>
</feature>
<comment type="caution">
    <text evidence="2">The sequence shown here is derived from an EMBL/GenBank/DDBJ whole genome shotgun (WGS) entry which is preliminary data.</text>
</comment>
<protein>
    <submittedName>
        <fullName evidence="2">Uncharacterized protein</fullName>
    </submittedName>
</protein>